<organism evidence="1 2">
    <name type="scientific">Paenarthrobacter aromaticivorans</name>
    <dbReference type="NCBI Taxonomy" id="2849150"/>
    <lineage>
        <taxon>Bacteria</taxon>
        <taxon>Bacillati</taxon>
        <taxon>Actinomycetota</taxon>
        <taxon>Actinomycetes</taxon>
        <taxon>Micrococcales</taxon>
        <taxon>Micrococcaceae</taxon>
        <taxon>Paenarthrobacter</taxon>
    </lineage>
</organism>
<reference evidence="1 2" key="1">
    <citation type="submission" date="2021-06" db="EMBL/GenBank/DDBJ databases">
        <authorList>
            <person name="Jeong J.W."/>
        </authorList>
    </citation>
    <scope>NUCLEOTIDE SEQUENCE [LARGE SCALE GENOMIC DNA]</scope>
    <source>
        <strain evidence="1 2">MMS21-TAE1-1</strain>
    </source>
</reference>
<dbReference type="RefSeq" id="WP_216925716.1">
    <property type="nucleotide sequence ID" value="NZ_JAHOPC010000009.1"/>
</dbReference>
<protein>
    <recommendedName>
        <fullName evidence="3">Polysaccharide chain length determinant N-terminal domain-containing protein</fullName>
    </recommendedName>
</protein>
<comment type="caution">
    <text evidence="1">The sequence shown here is derived from an EMBL/GenBank/DDBJ whole genome shotgun (WGS) entry which is preliminary data.</text>
</comment>
<accession>A0ABS6I792</accession>
<dbReference type="EMBL" id="JAHOPC010000009">
    <property type="protein sequence ID" value="MBU8867590.1"/>
    <property type="molecule type" value="Genomic_DNA"/>
</dbReference>
<sequence>MMPKTLLQVLRRRWYAAVAVLLIGFAGLGAIRSLDPVYWTQAEVSFVAPSGEPAYWIPGGDVASLVPFAALVERRVNDNSDSVDLVLSRGTLYGAGVKHGYSVTLPNTGGQWTKSFSRPVLAVQVVDSSAERVNEVLSAVIKRIQEESAALQKETDVHGALITTVTTPSSPEIIFGGGTPTDRIKGASAWLALAGAAAVAVAATVERQIVRRSVLRRGAGQ</sequence>
<dbReference type="Proteomes" id="UP000824166">
    <property type="component" value="Unassembled WGS sequence"/>
</dbReference>
<evidence type="ECO:0000313" key="1">
    <source>
        <dbReference type="EMBL" id="MBU8867590.1"/>
    </source>
</evidence>
<gene>
    <name evidence="1" type="ORF">KSW38_14970</name>
</gene>
<evidence type="ECO:0008006" key="3">
    <source>
        <dbReference type="Google" id="ProtNLM"/>
    </source>
</evidence>
<proteinExistence type="predicted"/>
<evidence type="ECO:0000313" key="2">
    <source>
        <dbReference type="Proteomes" id="UP000824166"/>
    </source>
</evidence>
<keyword evidence="2" id="KW-1185">Reference proteome</keyword>
<name>A0ABS6I792_9MICC</name>